<evidence type="ECO:0000256" key="1">
    <source>
        <dbReference type="ARBA" id="ARBA00012513"/>
    </source>
</evidence>
<gene>
    <name evidence="10" type="ORF">GHT06_021127</name>
</gene>
<evidence type="ECO:0000256" key="5">
    <source>
        <dbReference type="ARBA" id="ARBA00022777"/>
    </source>
</evidence>
<dbReference type="GO" id="GO:0070059">
    <property type="term" value="P:intrinsic apoptotic signaling pathway in response to endoplasmic reticulum stress"/>
    <property type="evidence" value="ECO:0007669"/>
    <property type="project" value="TreeGrafter"/>
</dbReference>
<comment type="caution">
    <text evidence="10">The sequence shown here is derived from an EMBL/GenBank/DDBJ whole genome shotgun (WGS) entry which is preliminary data.</text>
</comment>
<evidence type="ECO:0000256" key="3">
    <source>
        <dbReference type="ARBA" id="ARBA00022679"/>
    </source>
</evidence>
<dbReference type="EMBL" id="WJBH02000009">
    <property type="protein sequence ID" value="KAI9553231.1"/>
    <property type="molecule type" value="Genomic_DNA"/>
</dbReference>
<evidence type="ECO:0000259" key="9">
    <source>
        <dbReference type="PROSITE" id="PS50011"/>
    </source>
</evidence>
<dbReference type="PROSITE" id="PS50011">
    <property type="entry name" value="PROTEIN_KINASE_DOM"/>
    <property type="match status" value="1"/>
</dbReference>
<evidence type="ECO:0000256" key="4">
    <source>
        <dbReference type="ARBA" id="ARBA00022741"/>
    </source>
</evidence>
<keyword evidence="11" id="KW-1185">Reference proteome</keyword>
<feature type="domain" description="Protein kinase" evidence="9">
    <location>
        <begin position="17"/>
        <end position="292"/>
    </location>
</feature>
<keyword evidence="2 8" id="KW-0723">Serine/threonine-protein kinase</keyword>
<evidence type="ECO:0000256" key="8">
    <source>
        <dbReference type="RuleBase" id="RU000304"/>
    </source>
</evidence>
<dbReference type="GO" id="GO:0004521">
    <property type="term" value="F:RNA endonuclease activity"/>
    <property type="evidence" value="ECO:0007669"/>
    <property type="project" value="InterPro"/>
</dbReference>
<dbReference type="Proteomes" id="UP000820818">
    <property type="component" value="Linkage Group LG9"/>
</dbReference>
<evidence type="ECO:0000256" key="2">
    <source>
        <dbReference type="ARBA" id="ARBA00022527"/>
    </source>
</evidence>
<dbReference type="SMART" id="SM00220">
    <property type="entry name" value="S_TKc"/>
    <property type="match status" value="1"/>
</dbReference>
<dbReference type="InterPro" id="IPR008271">
    <property type="entry name" value="Ser/Thr_kinase_AS"/>
</dbReference>
<keyword evidence="4 7" id="KW-0547">Nucleotide-binding</keyword>
<dbReference type="InterPro" id="IPR017441">
    <property type="entry name" value="Protein_kinase_ATP_BS"/>
</dbReference>
<dbReference type="AlphaFoldDB" id="A0AAD5PMN7"/>
<evidence type="ECO:0000313" key="10">
    <source>
        <dbReference type="EMBL" id="KAI9553231.1"/>
    </source>
</evidence>
<dbReference type="Gene3D" id="3.30.200.20">
    <property type="entry name" value="Phosphorylase Kinase, domain 1"/>
    <property type="match status" value="1"/>
</dbReference>
<dbReference type="PROSITE" id="PS00107">
    <property type="entry name" value="PROTEIN_KINASE_ATP"/>
    <property type="match status" value="1"/>
</dbReference>
<proteinExistence type="inferred from homology"/>
<dbReference type="Gene3D" id="1.10.510.10">
    <property type="entry name" value="Transferase(Phosphotransferase) domain 1"/>
    <property type="match status" value="1"/>
</dbReference>
<accession>A0AAD5PMN7</accession>
<dbReference type="GO" id="GO:1990604">
    <property type="term" value="C:IRE1-TRAF2-ASK1 complex"/>
    <property type="evidence" value="ECO:0007669"/>
    <property type="project" value="TreeGrafter"/>
</dbReference>
<evidence type="ECO:0000256" key="6">
    <source>
        <dbReference type="ARBA" id="ARBA00022840"/>
    </source>
</evidence>
<reference evidence="10 11" key="1">
    <citation type="submission" date="2022-05" db="EMBL/GenBank/DDBJ databases">
        <title>A multi-omics perspective on studying reproductive biology in Daphnia sinensis.</title>
        <authorList>
            <person name="Jia J."/>
        </authorList>
    </citation>
    <scope>NUCLEOTIDE SEQUENCE [LARGE SCALE GENOMIC DNA]</scope>
    <source>
        <strain evidence="10 11">WSL</strain>
    </source>
</reference>
<feature type="binding site" evidence="7">
    <location>
        <position position="45"/>
    </location>
    <ligand>
        <name>ATP</name>
        <dbReference type="ChEBI" id="CHEBI:30616"/>
    </ligand>
</feature>
<dbReference type="EC" id="2.7.11.1" evidence="1"/>
<dbReference type="InterPro" id="IPR000719">
    <property type="entry name" value="Prot_kinase_dom"/>
</dbReference>
<dbReference type="GO" id="GO:0005524">
    <property type="term" value="F:ATP binding"/>
    <property type="evidence" value="ECO:0007669"/>
    <property type="project" value="UniProtKB-UniRule"/>
</dbReference>
<dbReference type="InterPro" id="IPR045133">
    <property type="entry name" value="IRE1/2-like"/>
</dbReference>
<dbReference type="Pfam" id="PF00069">
    <property type="entry name" value="Pkinase"/>
    <property type="match status" value="1"/>
</dbReference>
<dbReference type="PANTHER" id="PTHR13954:SF6">
    <property type="entry name" value="NON-SPECIFIC SERINE_THREONINE PROTEIN KINASE"/>
    <property type="match status" value="1"/>
</dbReference>
<name>A0AAD5PMN7_9CRUS</name>
<keyword evidence="6 7" id="KW-0067">ATP-binding</keyword>
<dbReference type="GO" id="GO:0004674">
    <property type="term" value="F:protein serine/threonine kinase activity"/>
    <property type="evidence" value="ECO:0007669"/>
    <property type="project" value="UniProtKB-KW"/>
</dbReference>
<dbReference type="PROSITE" id="PS00108">
    <property type="entry name" value="PROTEIN_KINASE_ST"/>
    <property type="match status" value="1"/>
</dbReference>
<dbReference type="GO" id="GO:0036498">
    <property type="term" value="P:IRE1-mediated unfolded protein response"/>
    <property type="evidence" value="ECO:0007669"/>
    <property type="project" value="TreeGrafter"/>
</dbReference>
<evidence type="ECO:0000313" key="11">
    <source>
        <dbReference type="Proteomes" id="UP000820818"/>
    </source>
</evidence>
<keyword evidence="5" id="KW-0418">Kinase</keyword>
<dbReference type="SUPFAM" id="SSF56112">
    <property type="entry name" value="Protein kinase-like (PK-like)"/>
    <property type="match status" value="1"/>
</dbReference>
<comment type="similarity">
    <text evidence="8">Belongs to the protein kinase superfamily.</text>
</comment>
<dbReference type="FunFam" id="3.30.200.20:FF:000077">
    <property type="entry name" value="Putative Serine/threonine-protein kinase/endoribonuclease IRE1"/>
    <property type="match status" value="1"/>
</dbReference>
<organism evidence="10 11">
    <name type="scientific">Daphnia sinensis</name>
    <dbReference type="NCBI Taxonomy" id="1820382"/>
    <lineage>
        <taxon>Eukaryota</taxon>
        <taxon>Metazoa</taxon>
        <taxon>Ecdysozoa</taxon>
        <taxon>Arthropoda</taxon>
        <taxon>Crustacea</taxon>
        <taxon>Branchiopoda</taxon>
        <taxon>Diplostraca</taxon>
        <taxon>Cladocera</taxon>
        <taxon>Anomopoda</taxon>
        <taxon>Daphniidae</taxon>
        <taxon>Daphnia</taxon>
        <taxon>Daphnia similis group</taxon>
    </lineage>
</organism>
<keyword evidence="3" id="KW-0808">Transferase</keyword>
<sequence>MEEIPKRKKRQISIDSKPTRVQLGTGGFGSVWKGKFKGRAVAVKKVLLQYCNIKEDKEEDAMQKLDHPNIVKLFHCESDKDFRYYALELCVASLGHLFLESDDPKKYKGPMPCQIDIFLQLASGLEHIHLMKLIHRDIKPENVLISETTTKKTINVTLKWADFGLSKSLNERGTCTMSRIGGTRNWIAPELLEPTLDGRECRGDIKSDVFALGLVFGCILLDGEHLYGSKEKKEEIFKNIKEGKPVNMQEINIFLRHLYENDLLQKMLEKEPINRMTSTEVVKQLQSIKEMLTGKEEELRQLCSVDSQFDLIEKIEGLIQFRIDVNAKDENGWNALHLLFRNRRERKD</sequence>
<dbReference type="PANTHER" id="PTHR13954">
    <property type="entry name" value="IRE1-RELATED"/>
    <property type="match status" value="1"/>
</dbReference>
<protein>
    <recommendedName>
        <fullName evidence="1">non-specific serine/threonine protein kinase</fullName>
        <ecNumber evidence="1">2.7.11.1</ecNumber>
    </recommendedName>
</protein>
<dbReference type="InterPro" id="IPR011009">
    <property type="entry name" value="Kinase-like_dom_sf"/>
</dbReference>
<evidence type="ECO:0000256" key="7">
    <source>
        <dbReference type="PROSITE-ProRule" id="PRU10141"/>
    </source>
</evidence>
<dbReference type="GO" id="GO:0051082">
    <property type="term" value="F:unfolded protein binding"/>
    <property type="evidence" value="ECO:0007669"/>
    <property type="project" value="TreeGrafter"/>
</dbReference>